<dbReference type="PANTHER" id="PTHR23517:SF2">
    <property type="entry name" value="MULTIDRUG RESISTANCE PROTEIN MDTH"/>
    <property type="match status" value="1"/>
</dbReference>
<feature type="transmembrane region" description="Helical" evidence="7">
    <location>
        <begin position="161"/>
        <end position="181"/>
    </location>
</feature>
<feature type="transmembrane region" description="Helical" evidence="7">
    <location>
        <begin position="208"/>
        <end position="233"/>
    </location>
</feature>
<feature type="transmembrane region" description="Helical" evidence="7">
    <location>
        <begin position="275"/>
        <end position="292"/>
    </location>
</feature>
<dbReference type="PANTHER" id="PTHR23517">
    <property type="entry name" value="RESISTANCE PROTEIN MDTM, PUTATIVE-RELATED-RELATED"/>
    <property type="match status" value="1"/>
</dbReference>
<protein>
    <submittedName>
        <fullName evidence="8">Predicted arabinose efflux permease, MFS family</fullName>
    </submittedName>
</protein>
<dbReference type="InterPro" id="IPR036259">
    <property type="entry name" value="MFS_trans_sf"/>
</dbReference>
<dbReference type="InterPro" id="IPR011701">
    <property type="entry name" value="MFS"/>
</dbReference>
<dbReference type="GO" id="GO:0005886">
    <property type="term" value="C:plasma membrane"/>
    <property type="evidence" value="ECO:0007669"/>
    <property type="project" value="UniProtKB-SubCell"/>
</dbReference>
<evidence type="ECO:0000313" key="9">
    <source>
        <dbReference type="Proteomes" id="UP000199623"/>
    </source>
</evidence>
<dbReference type="STRING" id="200378.SAMN05216553_108313"/>
<name>A0A1G7UPH9_9PSEU</name>
<keyword evidence="6 7" id="KW-0472">Membrane</keyword>
<dbReference type="Gene3D" id="1.20.1250.20">
    <property type="entry name" value="MFS general substrate transporter like domains"/>
    <property type="match status" value="1"/>
</dbReference>
<comment type="subcellular location">
    <subcellularLocation>
        <location evidence="1">Cell membrane</location>
        <topology evidence="1">Multi-pass membrane protein</topology>
    </subcellularLocation>
</comment>
<keyword evidence="2" id="KW-0813">Transport</keyword>
<keyword evidence="9" id="KW-1185">Reference proteome</keyword>
<feature type="transmembrane region" description="Helical" evidence="7">
    <location>
        <begin position="44"/>
        <end position="62"/>
    </location>
</feature>
<keyword evidence="3" id="KW-1003">Cell membrane</keyword>
<evidence type="ECO:0000313" key="8">
    <source>
        <dbReference type="EMBL" id="SDG49019.1"/>
    </source>
</evidence>
<dbReference type="InterPro" id="IPR050171">
    <property type="entry name" value="MFS_Transporters"/>
</dbReference>
<evidence type="ECO:0000256" key="2">
    <source>
        <dbReference type="ARBA" id="ARBA00022448"/>
    </source>
</evidence>
<dbReference type="Pfam" id="PF07690">
    <property type="entry name" value="MFS_1"/>
    <property type="match status" value="1"/>
</dbReference>
<dbReference type="GO" id="GO:0022857">
    <property type="term" value="F:transmembrane transporter activity"/>
    <property type="evidence" value="ECO:0007669"/>
    <property type="project" value="InterPro"/>
</dbReference>
<dbReference type="EMBL" id="FNCC01000008">
    <property type="protein sequence ID" value="SDG49019.1"/>
    <property type="molecule type" value="Genomic_DNA"/>
</dbReference>
<gene>
    <name evidence="8" type="ORF">SAMN05216553_108313</name>
</gene>
<dbReference type="RefSeq" id="WP_090051499.1">
    <property type="nucleotide sequence ID" value="NZ_FNCC01000008.1"/>
</dbReference>
<organism evidence="8 9">
    <name type="scientific">Lentzea fradiae</name>
    <dbReference type="NCBI Taxonomy" id="200378"/>
    <lineage>
        <taxon>Bacteria</taxon>
        <taxon>Bacillati</taxon>
        <taxon>Actinomycetota</taxon>
        <taxon>Actinomycetes</taxon>
        <taxon>Pseudonocardiales</taxon>
        <taxon>Pseudonocardiaceae</taxon>
        <taxon>Lentzea</taxon>
    </lineage>
</organism>
<feature type="transmembrane region" description="Helical" evidence="7">
    <location>
        <begin position="74"/>
        <end position="92"/>
    </location>
</feature>
<evidence type="ECO:0000256" key="3">
    <source>
        <dbReference type="ARBA" id="ARBA00022475"/>
    </source>
</evidence>
<evidence type="ECO:0000256" key="5">
    <source>
        <dbReference type="ARBA" id="ARBA00022989"/>
    </source>
</evidence>
<feature type="transmembrane region" description="Helical" evidence="7">
    <location>
        <begin position="98"/>
        <end position="122"/>
    </location>
</feature>
<feature type="transmembrane region" description="Helical" evidence="7">
    <location>
        <begin position="239"/>
        <end position="263"/>
    </location>
</feature>
<evidence type="ECO:0000256" key="7">
    <source>
        <dbReference type="SAM" id="Phobius"/>
    </source>
</evidence>
<reference evidence="9" key="1">
    <citation type="submission" date="2016-10" db="EMBL/GenBank/DDBJ databases">
        <authorList>
            <person name="Varghese N."/>
            <person name="Submissions S."/>
        </authorList>
    </citation>
    <scope>NUCLEOTIDE SEQUENCE [LARGE SCALE GENOMIC DNA]</scope>
    <source>
        <strain evidence="9">CGMCC 4.3506</strain>
    </source>
</reference>
<feature type="transmembrane region" description="Helical" evidence="7">
    <location>
        <begin position="370"/>
        <end position="392"/>
    </location>
</feature>
<sequence length="403" mass="41411">MFPSAGPSQGLAIAQLTNAIGDGAYYVCSVLFFTRIVGLTPTQVGLGLTAGWALGTFASVPLGHLADRRGPRGVAVLLAVATAVAVAAFALIRSFPAFLVVACVYTICQCGLVAARQALLAGVVDAAGRTKARAYMQSTANAGIAIGAAVGGIALQIDTEAAYMAAFGLDALTFLAAALVLRRLPHVPGVPRAEKGEPALVVLRDRPYAVLTALNSLLMLYMPLLSVVLPLWVVGHTGAPRWMVSALMVINTVSVVLFQVSIAGKVRDLTSAVRIVRLAGLLLLVSCVVFAFSSGDKAAWVAAAVLVAGAVLQVAGEMMLASGYWEISFGLAVEGKQGQYQGFFGSGIAVARMLGPLALTALVIDGGVTGWLVLGAVFMAASLATGPAVAWARRTRPVPDPVA</sequence>
<feature type="transmembrane region" description="Helical" evidence="7">
    <location>
        <begin position="342"/>
        <end position="364"/>
    </location>
</feature>
<keyword evidence="5 7" id="KW-1133">Transmembrane helix</keyword>
<evidence type="ECO:0000256" key="6">
    <source>
        <dbReference type="ARBA" id="ARBA00023136"/>
    </source>
</evidence>
<evidence type="ECO:0000256" key="1">
    <source>
        <dbReference type="ARBA" id="ARBA00004651"/>
    </source>
</evidence>
<keyword evidence="4 7" id="KW-0812">Transmembrane</keyword>
<dbReference type="OrthoDB" id="3865324at2"/>
<evidence type="ECO:0000256" key="4">
    <source>
        <dbReference type="ARBA" id="ARBA00022692"/>
    </source>
</evidence>
<feature type="transmembrane region" description="Helical" evidence="7">
    <location>
        <begin position="134"/>
        <end position="155"/>
    </location>
</feature>
<dbReference type="SUPFAM" id="SSF103473">
    <property type="entry name" value="MFS general substrate transporter"/>
    <property type="match status" value="1"/>
</dbReference>
<dbReference type="Proteomes" id="UP000199623">
    <property type="component" value="Unassembled WGS sequence"/>
</dbReference>
<accession>A0A1G7UPH9</accession>
<proteinExistence type="predicted"/>
<feature type="transmembrane region" description="Helical" evidence="7">
    <location>
        <begin position="298"/>
        <end position="321"/>
    </location>
</feature>
<dbReference type="AlphaFoldDB" id="A0A1G7UPH9"/>